<dbReference type="GO" id="GO:0005634">
    <property type="term" value="C:nucleus"/>
    <property type="evidence" value="ECO:0007669"/>
    <property type="project" value="TreeGrafter"/>
</dbReference>
<comment type="caution">
    <text evidence="4">The sequence shown here is derived from an EMBL/GenBank/DDBJ whole genome shotgun (WGS) entry which is preliminary data.</text>
</comment>
<reference evidence="4" key="1">
    <citation type="submission" date="2021-02" db="EMBL/GenBank/DDBJ databases">
        <authorList>
            <person name="Nowell W R."/>
        </authorList>
    </citation>
    <scope>NUCLEOTIDE SEQUENCE</scope>
</reference>
<feature type="domain" description="BRWD/PHIP ancillary-like" evidence="3">
    <location>
        <begin position="145"/>
        <end position="203"/>
    </location>
</feature>
<feature type="domain" description="BRWD/PHIP ancillary-like" evidence="3">
    <location>
        <begin position="53"/>
        <end position="142"/>
    </location>
</feature>
<feature type="region of interest" description="Disordered" evidence="2">
    <location>
        <begin position="1"/>
        <end position="23"/>
    </location>
</feature>
<accession>A0A820HH80</accession>
<dbReference type="GO" id="GO:0007010">
    <property type="term" value="P:cytoskeleton organization"/>
    <property type="evidence" value="ECO:0007669"/>
    <property type="project" value="TreeGrafter"/>
</dbReference>
<protein>
    <recommendedName>
        <fullName evidence="3">BRWD/PHIP ancillary-like domain-containing protein</fullName>
    </recommendedName>
</protein>
<dbReference type="GO" id="GO:0006357">
    <property type="term" value="P:regulation of transcription by RNA polymerase II"/>
    <property type="evidence" value="ECO:0007669"/>
    <property type="project" value="TreeGrafter"/>
</dbReference>
<evidence type="ECO:0000256" key="1">
    <source>
        <dbReference type="ARBA" id="ARBA00023117"/>
    </source>
</evidence>
<name>A0A820HH80_9BILA</name>
<dbReference type="Gene3D" id="2.30.30.1040">
    <property type="match status" value="1"/>
</dbReference>
<dbReference type="Proteomes" id="UP000663844">
    <property type="component" value="Unassembled WGS sequence"/>
</dbReference>
<dbReference type="AlphaFoldDB" id="A0A820HH80"/>
<dbReference type="PANTHER" id="PTHR16266">
    <property type="entry name" value="WD REPEAT DOMAIN 9"/>
    <property type="match status" value="1"/>
</dbReference>
<sequence>QHRRRNKLKRLKKRREQVKTKKEEFENKHELELNYSTDFKPPEWLTRTTAQCSPYIPQIGDMVMYFVQGHELYINEVKDKKMYEIDEKTLPWNKNEPLDAVECATVIGVSVSFSDKQPPRVINVRLQLLNPENTNNSIYFLLLLGDHFRCFIDDTWWPGTIVKREAFDPLHENSPFQCYIIRWDNGENEERLSPWDIFECDDSSDESNLVKMPSYQPTPDEWPGDDVDDERERLLKGIDTLIQMDVAKQFREPVQLAWYPVVIAYPIDLGTIRERLS</sequence>
<evidence type="ECO:0000313" key="5">
    <source>
        <dbReference type="Proteomes" id="UP000663844"/>
    </source>
</evidence>
<feature type="non-terminal residue" evidence="4">
    <location>
        <position position="277"/>
    </location>
</feature>
<dbReference type="GO" id="GO:0008360">
    <property type="term" value="P:regulation of cell shape"/>
    <property type="evidence" value="ECO:0007669"/>
    <property type="project" value="TreeGrafter"/>
</dbReference>
<dbReference type="PANTHER" id="PTHR16266:SF17">
    <property type="entry name" value="BRWD3"/>
    <property type="match status" value="1"/>
</dbReference>
<evidence type="ECO:0000313" key="4">
    <source>
        <dbReference type="EMBL" id="CAF4292860.1"/>
    </source>
</evidence>
<keyword evidence="1" id="KW-0103">Bromodomain</keyword>
<feature type="compositionally biased region" description="Basic residues" evidence="2">
    <location>
        <begin position="1"/>
        <end position="16"/>
    </location>
</feature>
<gene>
    <name evidence="4" type="ORF">OXD698_LOCUS45670</name>
</gene>
<dbReference type="Gene3D" id="1.20.920.10">
    <property type="entry name" value="Bromodomain-like"/>
    <property type="match status" value="1"/>
</dbReference>
<dbReference type="SUPFAM" id="SSF47370">
    <property type="entry name" value="Bromodomain"/>
    <property type="match status" value="1"/>
</dbReference>
<organism evidence="4 5">
    <name type="scientific">Adineta steineri</name>
    <dbReference type="NCBI Taxonomy" id="433720"/>
    <lineage>
        <taxon>Eukaryota</taxon>
        <taxon>Metazoa</taxon>
        <taxon>Spiralia</taxon>
        <taxon>Gnathifera</taxon>
        <taxon>Rotifera</taxon>
        <taxon>Eurotatoria</taxon>
        <taxon>Bdelloidea</taxon>
        <taxon>Adinetida</taxon>
        <taxon>Adinetidae</taxon>
        <taxon>Adineta</taxon>
    </lineage>
</organism>
<evidence type="ECO:0000259" key="3">
    <source>
        <dbReference type="Pfam" id="PF25313"/>
    </source>
</evidence>
<dbReference type="Pfam" id="PF25313">
    <property type="entry name" value="BRWD_AD"/>
    <property type="match status" value="2"/>
</dbReference>
<dbReference type="InterPro" id="IPR052060">
    <property type="entry name" value="Bromo_WD_repeat"/>
</dbReference>
<feature type="non-terminal residue" evidence="4">
    <location>
        <position position="1"/>
    </location>
</feature>
<dbReference type="EMBL" id="CAJOAZ010015408">
    <property type="protein sequence ID" value="CAF4292860.1"/>
    <property type="molecule type" value="Genomic_DNA"/>
</dbReference>
<dbReference type="InterPro" id="IPR057451">
    <property type="entry name" value="BRWD/PHIP_AD"/>
</dbReference>
<proteinExistence type="predicted"/>
<evidence type="ECO:0000256" key="2">
    <source>
        <dbReference type="SAM" id="MobiDB-lite"/>
    </source>
</evidence>
<dbReference type="InterPro" id="IPR036427">
    <property type="entry name" value="Bromodomain-like_sf"/>
</dbReference>